<dbReference type="GO" id="GO:0004650">
    <property type="term" value="F:polygalacturonase activity"/>
    <property type="evidence" value="ECO:0007669"/>
    <property type="project" value="UniProtKB-EC"/>
</dbReference>
<proteinExistence type="inferred from homology"/>
<organism evidence="14">
    <name type="scientific">Sesamum radiatum</name>
    <name type="common">Black benniseed</name>
    <dbReference type="NCBI Taxonomy" id="300843"/>
    <lineage>
        <taxon>Eukaryota</taxon>
        <taxon>Viridiplantae</taxon>
        <taxon>Streptophyta</taxon>
        <taxon>Embryophyta</taxon>
        <taxon>Tracheophyta</taxon>
        <taxon>Spermatophyta</taxon>
        <taxon>Magnoliopsida</taxon>
        <taxon>eudicotyledons</taxon>
        <taxon>Gunneridae</taxon>
        <taxon>Pentapetalae</taxon>
        <taxon>asterids</taxon>
        <taxon>lamiids</taxon>
        <taxon>Lamiales</taxon>
        <taxon>Pedaliaceae</taxon>
        <taxon>Sesamum</taxon>
    </lineage>
</organism>
<reference evidence="14" key="2">
    <citation type="journal article" date="2024" name="Plant">
        <title>Genomic evolution and insights into agronomic trait innovations of Sesamum species.</title>
        <authorList>
            <person name="Miao H."/>
            <person name="Wang L."/>
            <person name="Qu L."/>
            <person name="Liu H."/>
            <person name="Sun Y."/>
            <person name="Le M."/>
            <person name="Wang Q."/>
            <person name="Wei S."/>
            <person name="Zheng Y."/>
            <person name="Lin W."/>
            <person name="Duan Y."/>
            <person name="Cao H."/>
            <person name="Xiong S."/>
            <person name="Wang X."/>
            <person name="Wei L."/>
            <person name="Li C."/>
            <person name="Ma Q."/>
            <person name="Ju M."/>
            <person name="Zhao R."/>
            <person name="Li G."/>
            <person name="Mu C."/>
            <person name="Tian Q."/>
            <person name="Mei H."/>
            <person name="Zhang T."/>
            <person name="Gao T."/>
            <person name="Zhang H."/>
        </authorList>
    </citation>
    <scope>NUCLEOTIDE SEQUENCE</scope>
    <source>
        <strain evidence="14">G02</strain>
    </source>
</reference>
<evidence type="ECO:0000256" key="1">
    <source>
        <dbReference type="ARBA" id="ARBA00004191"/>
    </source>
</evidence>
<dbReference type="PANTHER" id="PTHR31375">
    <property type="match status" value="1"/>
</dbReference>
<keyword evidence="8 13" id="KW-0378">Hydrolase</keyword>
<dbReference type="GO" id="GO:0005975">
    <property type="term" value="P:carbohydrate metabolic process"/>
    <property type="evidence" value="ECO:0007669"/>
    <property type="project" value="InterPro"/>
</dbReference>
<evidence type="ECO:0000256" key="5">
    <source>
        <dbReference type="ARBA" id="ARBA00022525"/>
    </source>
</evidence>
<sequence>MASSSLGATTIFNVMSYGAVGNGRADDSQAFLKAWKAACQGQATSATPVVYVPSKKTFLLSPLTFNGPCKSSRVYVLVSGNIVAPVKTGWSGNQNNAWIIFSNIKGLVVKGKGVIDGQGSSWWPSRPCFDDPAHGMMFRRCNGLRLDGFSKINGPGSHILISASNDVVVTNLRIVAPGDSPNTDAIDISSSTTVQIRNSFIATGDDCVAISAGSSNIDVSVVTCGPGHGISIGSLGGGGYDVVENVRVRNCTLKGTLTGVRIKTMQGGKGYARKISFEGIKFEAVDNPIQIEQFYCPLKVNCQNYVLRVYFLILWWAFWELSTVRGRDDFYYPLPPENNTFDVTRYGAVGNGITDDSKAFDSAWKAACQQFSYSAKVTVPSEQTFLVSRIEFSGPCEPHSITFEILGTIVAQPKSTWTNKKANDWLKFHGVDGLTVVGNGQGVIDGQGDSWWRRVDEARPTAMRFSRCNNIEIRGVVYKNSQKNHVSISECNNATVSGLHMRAPPKSPNTDGIDISSSTNIHIYNCTMETGDDCIAINGGTSYVTISEVVCGPGHGISIGSLGANGKYEEVEAINVSNCTFNGSTNGVRIKTWQGGSGFARNINFSDINFIGTDNPVIINQFYCPHKTCANQASAVQVSDVTYIGLRGTSISKNAAVSFRCSDTVPCTNIILDDVDIRSFDPNTSTTAVCINAHGTARSTASPIVDCLLK</sequence>
<dbReference type="GO" id="GO:0071555">
    <property type="term" value="P:cell wall organization"/>
    <property type="evidence" value="ECO:0007669"/>
    <property type="project" value="UniProtKB-KW"/>
</dbReference>
<dbReference type="Pfam" id="PF00295">
    <property type="entry name" value="Glyco_hydro_28"/>
    <property type="match status" value="2"/>
</dbReference>
<dbReference type="InterPro" id="IPR000743">
    <property type="entry name" value="Glyco_hydro_28"/>
</dbReference>
<evidence type="ECO:0000256" key="11">
    <source>
        <dbReference type="ARBA" id="ARBA00034074"/>
    </source>
</evidence>
<evidence type="ECO:0000256" key="3">
    <source>
        <dbReference type="ARBA" id="ARBA00012736"/>
    </source>
</evidence>
<protein>
    <recommendedName>
        <fullName evidence="3">endo-polygalacturonase</fullName>
        <ecNumber evidence="3">3.2.1.15</ecNumber>
    </recommendedName>
</protein>
<accession>A0AAW2WJD0</accession>
<dbReference type="EMBL" id="JACGWJ010000001">
    <property type="protein sequence ID" value="KAL0441623.1"/>
    <property type="molecule type" value="Genomic_DNA"/>
</dbReference>
<dbReference type="AlphaFoldDB" id="A0AAW2WJD0"/>
<keyword evidence="10" id="KW-0961">Cell wall biogenesis/degradation</keyword>
<comment type="similarity">
    <text evidence="2 13">Belongs to the glycosyl hydrolase 28 family.</text>
</comment>
<comment type="caution">
    <text evidence="14">The sequence shown here is derived from an EMBL/GenBank/DDBJ whole genome shotgun (WGS) entry which is preliminary data.</text>
</comment>
<dbReference type="InterPro" id="IPR006626">
    <property type="entry name" value="PbH1"/>
</dbReference>
<evidence type="ECO:0000313" key="14">
    <source>
        <dbReference type="EMBL" id="KAL0441623.1"/>
    </source>
</evidence>
<evidence type="ECO:0000256" key="2">
    <source>
        <dbReference type="ARBA" id="ARBA00008834"/>
    </source>
</evidence>
<dbReference type="FunFam" id="2.160.20.10:FF:000032">
    <property type="entry name" value="Pectin lyase-like superfamily protein"/>
    <property type="match status" value="1"/>
</dbReference>
<gene>
    <name evidence="14" type="ORF">Sradi_0101200</name>
</gene>
<dbReference type="PROSITE" id="PS00502">
    <property type="entry name" value="POLYGALACTURONASE"/>
    <property type="match status" value="1"/>
</dbReference>
<dbReference type="Gene3D" id="2.160.20.10">
    <property type="entry name" value="Single-stranded right-handed beta-helix, Pectin lyase-like"/>
    <property type="match status" value="2"/>
</dbReference>
<dbReference type="SUPFAM" id="SSF51126">
    <property type="entry name" value="Pectin lyase-like"/>
    <property type="match status" value="2"/>
</dbReference>
<keyword evidence="6" id="KW-0732">Signal</keyword>
<keyword evidence="5" id="KW-0964">Secreted</keyword>
<evidence type="ECO:0000256" key="13">
    <source>
        <dbReference type="RuleBase" id="RU361169"/>
    </source>
</evidence>
<comment type="subcellular location">
    <subcellularLocation>
        <location evidence="1">Secreted</location>
        <location evidence="1">Cell wall</location>
    </subcellularLocation>
</comment>
<evidence type="ECO:0000256" key="6">
    <source>
        <dbReference type="ARBA" id="ARBA00022729"/>
    </source>
</evidence>
<dbReference type="InterPro" id="IPR011050">
    <property type="entry name" value="Pectin_lyase_fold/virulence"/>
</dbReference>
<comment type="catalytic activity">
    <reaction evidence="11">
        <text>(1,4-alpha-D-galacturonosyl)n+m + H2O = (1,4-alpha-D-galacturonosyl)n + (1,4-alpha-D-galacturonosyl)m.</text>
        <dbReference type="EC" id="3.2.1.15"/>
    </reaction>
</comment>
<evidence type="ECO:0000256" key="12">
    <source>
        <dbReference type="PROSITE-ProRule" id="PRU10052"/>
    </source>
</evidence>
<evidence type="ECO:0000256" key="10">
    <source>
        <dbReference type="ARBA" id="ARBA00023316"/>
    </source>
</evidence>
<evidence type="ECO:0000256" key="9">
    <source>
        <dbReference type="ARBA" id="ARBA00023295"/>
    </source>
</evidence>
<feature type="active site" evidence="12">
    <location>
        <position position="555"/>
    </location>
</feature>
<keyword evidence="9 13" id="KW-0326">Glycosidase</keyword>
<evidence type="ECO:0000256" key="4">
    <source>
        <dbReference type="ARBA" id="ARBA00022512"/>
    </source>
</evidence>
<dbReference type="SMART" id="SM00710">
    <property type="entry name" value="PbH1"/>
    <property type="match status" value="10"/>
</dbReference>
<keyword evidence="7" id="KW-0677">Repeat</keyword>
<dbReference type="InterPro" id="IPR012334">
    <property type="entry name" value="Pectin_lyas_fold"/>
</dbReference>
<name>A0AAW2WJD0_SESRA</name>
<dbReference type="EC" id="3.2.1.15" evidence="3"/>
<evidence type="ECO:0000256" key="8">
    <source>
        <dbReference type="ARBA" id="ARBA00022801"/>
    </source>
</evidence>
<evidence type="ECO:0000256" key="7">
    <source>
        <dbReference type="ARBA" id="ARBA00022737"/>
    </source>
</evidence>
<keyword evidence="4" id="KW-0134">Cell wall</keyword>
<reference evidence="14" key="1">
    <citation type="submission" date="2020-06" db="EMBL/GenBank/DDBJ databases">
        <authorList>
            <person name="Li T."/>
            <person name="Hu X."/>
            <person name="Zhang T."/>
            <person name="Song X."/>
            <person name="Zhang H."/>
            <person name="Dai N."/>
            <person name="Sheng W."/>
            <person name="Hou X."/>
            <person name="Wei L."/>
        </authorList>
    </citation>
    <scope>NUCLEOTIDE SEQUENCE</scope>
    <source>
        <strain evidence="14">G02</strain>
        <tissue evidence="14">Leaf</tissue>
    </source>
</reference>